<evidence type="ECO:0000313" key="7">
    <source>
        <dbReference type="WBParaSite" id="HCON_00152580-00001"/>
    </source>
</evidence>
<evidence type="ECO:0000313" key="6">
    <source>
        <dbReference type="Proteomes" id="UP000025227"/>
    </source>
</evidence>
<dbReference type="AlphaFoldDB" id="A0A7I4YW85"/>
<evidence type="ECO:0000256" key="4">
    <source>
        <dbReference type="SAM" id="SignalP"/>
    </source>
</evidence>
<feature type="chain" id="PRO_5029602960" evidence="4">
    <location>
        <begin position="21"/>
        <end position="143"/>
    </location>
</feature>
<protein>
    <submittedName>
        <fullName evidence="7">Cystatin domain-containing protein</fullName>
    </submittedName>
</protein>
<dbReference type="OrthoDB" id="110606at2759"/>
<evidence type="ECO:0000259" key="5">
    <source>
        <dbReference type="SMART" id="SM00043"/>
    </source>
</evidence>
<sequence>MPSAFAILGLLICGASIGYADVLVGAPLDQNAGDPEFMEQAWMAVTKVNEESNEGGYYMVPTKVLSAKTQVAAGIIYTSTVLFEESSCKKKDVSVAELRAANCEPMKDGKRAIYEVSVFEQPWLNSEQINVKELRVLAPGEQV</sequence>
<dbReference type="GO" id="GO:0005737">
    <property type="term" value="C:cytoplasm"/>
    <property type="evidence" value="ECO:0007669"/>
    <property type="project" value="TreeGrafter"/>
</dbReference>
<name>A0A7I4YW85_HAECO</name>
<keyword evidence="2" id="KW-0646">Protease inhibitor</keyword>
<proteinExistence type="inferred from homology"/>
<feature type="signal peptide" evidence="4">
    <location>
        <begin position="1"/>
        <end position="20"/>
    </location>
</feature>
<dbReference type="CDD" id="cd00042">
    <property type="entry name" value="CY"/>
    <property type="match status" value="1"/>
</dbReference>
<dbReference type="GO" id="GO:0031982">
    <property type="term" value="C:vesicle"/>
    <property type="evidence" value="ECO:0007669"/>
    <property type="project" value="TreeGrafter"/>
</dbReference>
<feature type="domain" description="Cystatin" evidence="5">
    <location>
        <begin position="22"/>
        <end position="137"/>
    </location>
</feature>
<dbReference type="Pfam" id="PF00031">
    <property type="entry name" value="Cystatin"/>
    <property type="match status" value="1"/>
</dbReference>
<dbReference type="Proteomes" id="UP000025227">
    <property type="component" value="Unplaced"/>
</dbReference>
<dbReference type="WBParaSite" id="HCON_00152580-00001">
    <property type="protein sequence ID" value="HCON_00152580-00001"/>
    <property type="gene ID" value="HCON_00152580"/>
</dbReference>
<keyword evidence="4" id="KW-0732">Signal</keyword>
<accession>A0A7I4YW85</accession>
<evidence type="ECO:0000256" key="2">
    <source>
        <dbReference type="ARBA" id="ARBA00022690"/>
    </source>
</evidence>
<dbReference type="PANTHER" id="PTHR46186:SF2">
    <property type="entry name" value="CYSTATIN"/>
    <property type="match status" value="1"/>
</dbReference>
<reference evidence="7" key="1">
    <citation type="submission" date="2020-12" db="UniProtKB">
        <authorList>
            <consortium name="WormBaseParasite"/>
        </authorList>
    </citation>
    <scope>IDENTIFICATION</scope>
    <source>
        <strain evidence="7">MHco3</strain>
    </source>
</reference>
<comment type="similarity">
    <text evidence="1">Belongs to the cystatin family.</text>
</comment>
<evidence type="ECO:0000256" key="3">
    <source>
        <dbReference type="ARBA" id="ARBA00022704"/>
    </source>
</evidence>
<dbReference type="Gene3D" id="3.10.450.10">
    <property type="match status" value="1"/>
</dbReference>
<organism evidence="6 7">
    <name type="scientific">Haemonchus contortus</name>
    <name type="common">Barber pole worm</name>
    <dbReference type="NCBI Taxonomy" id="6289"/>
    <lineage>
        <taxon>Eukaryota</taxon>
        <taxon>Metazoa</taxon>
        <taxon>Ecdysozoa</taxon>
        <taxon>Nematoda</taxon>
        <taxon>Chromadorea</taxon>
        <taxon>Rhabditida</taxon>
        <taxon>Rhabditina</taxon>
        <taxon>Rhabditomorpha</taxon>
        <taxon>Strongyloidea</taxon>
        <taxon>Trichostrongylidae</taxon>
        <taxon>Haemonchus</taxon>
    </lineage>
</organism>
<evidence type="ECO:0000256" key="1">
    <source>
        <dbReference type="ARBA" id="ARBA00009403"/>
    </source>
</evidence>
<dbReference type="InterPro" id="IPR000010">
    <property type="entry name" value="Cystatin_dom"/>
</dbReference>
<dbReference type="SUPFAM" id="SSF54403">
    <property type="entry name" value="Cystatin/monellin"/>
    <property type="match status" value="1"/>
</dbReference>
<keyword evidence="6" id="KW-1185">Reference proteome</keyword>
<dbReference type="InterPro" id="IPR046350">
    <property type="entry name" value="Cystatin_sf"/>
</dbReference>
<dbReference type="OMA" id="MTHIHEE"/>
<dbReference type="GO" id="GO:0005615">
    <property type="term" value="C:extracellular space"/>
    <property type="evidence" value="ECO:0007669"/>
    <property type="project" value="TreeGrafter"/>
</dbReference>
<dbReference type="SMART" id="SM00043">
    <property type="entry name" value="CY"/>
    <property type="match status" value="1"/>
</dbReference>
<dbReference type="GO" id="GO:0004869">
    <property type="term" value="F:cysteine-type endopeptidase inhibitor activity"/>
    <property type="evidence" value="ECO:0007669"/>
    <property type="project" value="UniProtKB-KW"/>
</dbReference>
<keyword evidence="3" id="KW-0789">Thiol protease inhibitor</keyword>
<dbReference type="PANTHER" id="PTHR46186">
    <property type="entry name" value="CYSTATIN"/>
    <property type="match status" value="1"/>
</dbReference>